<evidence type="ECO:0000313" key="1">
    <source>
        <dbReference type="EMBL" id="SVE25025.1"/>
    </source>
</evidence>
<name>A0A383C0C7_9ZZZZ</name>
<protein>
    <submittedName>
        <fullName evidence="1">Uncharacterized protein</fullName>
    </submittedName>
</protein>
<dbReference type="EMBL" id="UINC01204345">
    <property type="protein sequence ID" value="SVE25025.1"/>
    <property type="molecule type" value="Genomic_DNA"/>
</dbReference>
<accession>A0A383C0C7</accession>
<sequence>MEEEEPPILEPTEDVVGDRSGKKLLYTRKDGMLGSIFFDPNSVQLTSTRAVVSPYGTNEEYAILLKRILNPEVLTREVKQFTTADAEEEPPILEPNQFIVGSRSGKELLYTRKDGSRGVIYFDPNSVQLTPTRAVISPYGTDEEYAILRNKILNPEVLDEI</sequence>
<gene>
    <name evidence="1" type="ORF">METZ01_LOCUS477879</name>
</gene>
<organism evidence="1">
    <name type="scientific">marine metagenome</name>
    <dbReference type="NCBI Taxonomy" id="408172"/>
    <lineage>
        <taxon>unclassified sequences</taxon>
        <taxon>metagenomes</taxon>
        <taxon>ecological metagenomes</taxon>
    </lineage>
</organism>
<dbReference type="AlphaFoldDB" id="A0A383C0C7"/>
<proteinExistence type="predicted"/>
<reference evidence="1" key="1">
    <citation type="submission" date="2018-05" db="EMBL/GenBank/DDBJ databases">
        <authorList>
            <person name="Lanie J.A."/>
            <person name="Ng W.-L."/>
            <person name="Kazmierczak K.M."/>
            <person name="Andrzejewski T.M."/>
            <person name="Davidsen T.M."/>
            <person name="Wayne K.J."/>
            <person name="Tettelin H."/>
            <person name="Glass J.I."/>
            <person name="Rusch D."/>
            <person name="Podicherti R."/>
            <person name="Tsui H.-C.T."/>
            <person name="Winkler M.E."/>
        </authorList>
    </citation>
    <scope>NUCLEOTIDE SEQUENCE</scope>
</reference>
<feature type="non-terminal residue" evidence="1">
    <location>
        <position position="161"/>
    </location>
</feature>